<name>A0A8X8WC56_SALSN</name>
<reference evidence="2" key="1">
    <citation type="submission" date="2018-01" db="EMBL/GenBank/DDBJ databases">
        <authorList>
            <person name="Mao J.F."/>
        </authorList>
    </citation>
    <scope>NUCLEOTIDE SEQUENCE</scope>
    <source>
        <strain evidence="2">Huo1</strain>
        <tissue evidence="2">Leaf</tissue>
    </source>
</reference>
<evidence type="ECO:0000313" key="3">
    <source>
        <dbReference type="Proteomes" id="UP000298416"/>
    </source>
</evidence>
<dbReference type="EMBL" id="PNBA02000019">
    <property type="protein sequence ID" value="KAG6391941.1"/>
    <property type="molecule type" value="Genomic_DNA"/>
</dbReference>
<dbReference type="AlphaFoldDB" id="A0A8X8WC56"/>
<comment type="caution">
    <text evidence="2">The sequence shown here is derived from an EMBL/GenBank/DDBJ whole genome shotgun (WGS) entry which is preliminary data.</text>
</comment>
<dbReference type="Gene3D" id="3.30.70.330">
    <property type="match status" value="1"/>
</dbReference>
<evidence type="ECO:0000259" key="1">
    <source>
        <dbReference type="Pfam" id="PF00076"/>
    </source>
</evidence>
<sequence length="68" mass="7845">MRPVFCGNFEYDARQSDLERLFRRYGKVDRVDMKSGKSEDLIAISIHFPADGRVSSAFHFLTVTSILF</sequence>
<accession>A0A8X8WC56</accession>
<dbReference type="InterPro" id="IPR012677">
    <property type="entry name" value="Nucleotide-bd_a/b_plait_sf"/>
</dbReference>
<reference evidence="2" key="2">
    <citation type="submission" date="2020-08" db="EMBL/GenBank/DDBJ databases">
        <title>Plant Genome Project.</title>
        <authorList>
            <person name="Zhang R.-G."/>
        </authorList>
    </citation>
    <scope>NUCLEOTIDE SEQUENCE</scope>
    <source>
        <strain evidence="2">Huo1</strain>
        <tissue evidence="2">Leaf</tissue>
    </source>
</reference>
<proteinExistence type="predicted"/>
<dbReference type="InterPro" id="IPR035979">
    <property type="entry name" value="RBD_domain_sf"/>
</dbReference>
<protein>
    <recommendedName>
        <fullName evidence="1">RRM domain-containing protein</fullName>
    </recommendedName>
</protein>
<dbReference type="SUPFAM" id="SSF54928">
    <property type="entry name" value="RNA-binding domain, RBD"/>
    <property type="match status" value="1"/>
</dbReference>
<dbReference type="Proteomes" id="UP000298416">
    <property type="component" value="Unassembled WGS sequence"/>
</dbReference>
<dbReference type="InterPro" id="IPR000504">
    <property type="entry name" value="RRM_dom"/>
</dbReference>
<gene>
    <name evidence="2" type="ORF">SASPL_149705</name>
</gene>
<dbReference type="Pfam" id="PF00076">
    <property type="entry name" value="RRM_1"/>
    <property type="match status" value="1"/>
</dbReference>
<dbReference type="GO" id="GO:0003723">
    <property type="term" value="F:RNA binding"/>
    <property type="evidence" value="ECO:0007669"/>
    <property type="project" value="InterPro"/>
</dbReference>
<evidence type="ECO:0000313" key="2">
    <source>
        <dbReference type="EMBL" id="KAG6391941.1"/>
    </source>
</evidence>
<keyword evidence="3" id="KW-1185">Reference proteome</keyword>
<feature type="domain" description="RRM" evidence="1">
    <location>
        <begin position="4"/>
        <end position="36"/>
    </location>
</feature>
<organism evidence="2">
    <name type="scientific">Salvia splendens</name>
    <name type="common">Scarlet sage</name>
    <dbReference type="NCBI Taxonomy" id="180675"/>
    <lineage>
        <taxon>Eukaryota</taxon>
        <taxon>Viridiplantae</taxon>
        <taxon>Streptophyta</taxon>
        <taxon>Embryophyta</taxon>
        <taxon>Tracheophyta</taxon>
        <taxon>Spermatophyta</taxon>
        <taxon>Magnoliopsida</taxon>
        <taxon>eudicotyledons</taxon>
        <taxon>Gunneridae</taxon>
        <taxon>Pentapetalae</taxon>
        <taxon>asterids</taxon>
        <taxon>lamiids</taxon>
        <taxon>Lamiales</taxon>
        <taxon>Lamiaceae</taxon>
        <taxon>Nepetoideae</taxon>
        <taxon>Mentheae</taxon>
        <taxon>Salviinae</taxon>
        <taxon>Salvia</taxon>
        <taxon>Salvia subgen. Calosphace</taxon>
        <taxon>core Calosphace</taxon>
    </lineage>
</organism>